<dbReference type="InterPro" id="IPR019136">
    <property type="entry name" value="TF_IIIC_su-5_HTH"/>
</dbReference>
<dbReference type="InterPro" id="IPR040454">
    <property type="entry name" value="TF_IIIC_Tfc1/Sfc1"/>
</dbReference>
<comment type="subcellular location">
    <subcellularLocation>
        <location evidence="1">Nucleus</location>
    </subcellularLocation>
</comment>
<dbReference type="AlphaFoldDB" id="A0A267FZ07"/>
<evidence type="ECO:0008006" key="10">
    <source>
        <dbReference type="Google" id="ProtNLM"/>
    </source>
</evidence>
<feature type="non-terminal residue" evidence="8">
    <location>
        <position position="1"/>
    </location>
</feature>
<organism evidence="8 9">
    <name type="scientific">Macrostomum lignano</name>
    <dbReference type="NCBI Taxonomy" id="282301"/>
    <lineage>
        <taxon>Eukaryota</taxon>
        <taxon>Metazoa</taxon>
        <taxon>Spiralia</taxon>
        <taxon>Lophotrochozoa</taxon>
        <taxon>Platyhelminthes</taxon>
        <taxon>Rhabditophora</taxon>
        <taxon>Macrostomorpha</taxon>
        <taxon>Macrostomida</taxon>
        <taxon>Macrostomidae</taxon>
        <taxon>Macrostomum</taxon>
    </lineage>
</organism>
<dbReference type="STRING" id="282301.A0A267FZ07"/>
<feature type="compositionally biased region" description="Acidic residues" evidence="5">
    <location>
        <begin position="454"/>
        <end position="482"/>
    </location>
</feature>
<dbReference type="OrthoDB" id="5598268at2759"/>
<evidence type="ECO:0000256" key="2">
    <source>
        <dbReference type="ARBA" id="ARBA00023125"/>
    </source>
</evidence>
<dbReference type="GO" id="GO:0001003">
    <property type="term" value="F:RNA polymerase III type 2 promoter sequence-specific DNA binding"/>
    <property type="evidence" value="ECO:0007669"/>
    <property type="project" value="TreeGrafter"/>
</dbReference>
<dbReference type="PANTHER" id="PTHR13230">
    <property type="entry name" value="GENERAL TRANSCRIPTION FACTOR IIIC, POLYPEPTIDE 5"/>
    <property type="match status" value="1"/>
</dbReference>
<dbReference type="GO" id="GO:0005634">
    <property type="term" value="C:nucleus"/>
    <property type="evidence" value="ECO:0007669"/>
    <property type="project" value="UniProtKB-SubCell"/>
</dbReference>
<dbReference type="GO" id="GO:0006384">
    <property type="term" value="P:transcription initiation at RNA polymerase III promoter"/>
    <property type="evidence" value="ECO:0007669"/>
    <property type="project" value="InterPro"/>
</dbReference>
<evidence type="ECO:0000313" key="9">
    <source>
        <dbReference type="Proteomes" id="UP000215902"/>
    </source>
</evidence>
<reference evidence="8 9" key="1">
    <citation type="submission" date="2017-06" db="EMBL/GenBank/DDBJ databases">
        <title>A platform for efficient transgenesis in Macrostomum lignano, a flatworm model organism for stem cell research.</title>
        <authorList>
            <person name="Berezikov E."/>
        </authorList>
    </citation>
    <scope>NUCLEOTIDE SEQUENCE [LARGE SCALE GENOMIC DNA]</scope>
    <source>
        <strain evidence="8">DV1</strain>
        <tissue evidence="8">Whole organism</tissue>
    </source>
</reference>
<dbReference type="GO" id="GO:0001002">
    <property type="term" value="F:RNA polymerase III type 1 promoter sequence-specific DNA binding"/>
    <property type="evidence" value="ECO:0007669"/>
    <property type="project" value="TreeGrafter"/>
</dbReference>
<evidence type="ECO:0000256" key="1">
    <source>
        <dbReference type="ARBA" id="ARBA00004123"/>
    </source>
</evidence>
<protein>
    <recommendedName>
        <fullName evidence="10">Tau95 domain-containing protein</fullName>
    </recommendedName>
</protein>
<name>A0A267FZ07_9PLAT</name>
<keyword evidence="2" id="KW-0238">DNA-binding</keyword>
<dbReference type="Proteomes" id="UP000215902">
    <property type="component" value="Unassembled WGS sequence"/>
</dbReference>
<keyword evidence="9" id="KW-1185">Reference proteome</keyword>
<evidence type="ECO:0000313" key="8">
    <source>
        <dbReference type="EMBL" id="PAA79001.1"/>
    </source>
</evidence>
<comment type="caution">
    <text evidence="8">The sequence shown here is derived from an EMBL/GenBank/DDBJ whole genome shotgun (WGS) entry which is preliminary data.</text>
</comment>
<dbReference type="Pfam" id="PF17682">
    <property type="entry name" value="Tau95_N"/>
    <property type="match status" value="1"/>
</dbReference>
<dbReference type="Gene3D" id="3.30.200.160">
    <property type="entry name" value="TFIIIC, subcomplex tauA, subunit Sfc1, barrel domain"/>
    <property type="match status" value="1"/>
</dbReference>
<feature type="domain" description="Transcription factor IIIC subunit Tfc1/Sfc1 triple barrel" evidence="7">
    <location>
        <begin position="14"/>
        <end position="128"/>
    </location>
</feature>
<evidence type="ECO:0000259" key="7">
    <source>
        <dbReference type="Pfam" id="PF17682"/>
    </source>
</evidence>
<keyword evidence="4" id="KW-0539">Nucleus</keyword>
<dbReference type="InterPro" id="IPR041499">
    <property type="entry name" value="Tfc1/Sfc1_N"/>
</dbReference>
<accession>A0A267FZ07</accession>
<evidence type="ECO:0000256" key="5">
    <source>
        <dbReference type="SAM" id="MobiDB-lite"/>
    </source>
</evidence>
<keyword evidence="3" id="KW-0804">Transcription</keyword>
<evidence type="ECO:0000256" key="4">
    <source>
        <dbReference type="ARBA" id="ARBA00023242"/>
    </source>
</evidence>
<feature type="domain" description="Transcription factor IIIC subunit 5 HTH" evidence="6">
    <location>
        <begin position="217"/>
        <end position="337"/>
    </location>
</feature>
<dbReference type="Pfam" id="PF09734">
    <property type="entry name" value="Tau95"/>
    <property type="match status" value="1"/>
</dbReference>
<evidence type="ECO:0000259" key="6">
    <source>
        <dbReference type="Pfam" id="PF09734"/>
    </source>
</evidence>
<dbReference type="GO" id="GO:0000127">
    <property type="term" value="C:transcription factor TFIIIC complex"/>
    <property type="evidence" value="ECO:0007669"/>
    <property type="project" value="InterPro"/>
</dbReference>
<dbReference type="InterPro" id="IPR042536">
    <property type="entry name" value="TFIIIC_tauA_Sfc1"/>
</dbReference>
<evidence type="ECO:0000256" key="3">
    <source>
        <dbReference type="ARBA" id="ARBA00023163"/>
    </source>
</evidence>
<gene>
    <name evidence="8" type="ORF">BOX15_Mlig001340g8</name>
</gene>
<proteinExistence type="predicted"/>
<dbReference type="PANTHER" id="PTHR13230:SF5">
    <property type="entry name" value="GENERAL TRANSCRIPTION FACTOR 3C POLYPEPTIDE 5"/>
    <property type="match status" value="1"/>
</dbReference>
<sequence length="516" mass="57770">QQQEVPLSNRQLLAVEFPGIVRNEDRAIRMLGGLDKLAESFAAQLQQQQQQRLQQQQQHQLRLQMQFNPEDALPRVAVADPVTSRAAFVLRVVRQRHKVTGDERFQIECLGQSGCTYEFNGLADLQYLTFIRSGPNLEQYRDLYDDLVPSRPFDQVEDWFCRDDVPLHLVTMPLSRPDAQSDYRLWEPMRFDPEDSGPQAAAAAASVADPDVAGPRMFTRKSRCGLTVSTTLADLRKSGAPTGPTPEIEAQVTRLRDLRSQRVLERLDQLLAETPIISIAYVSHCLRDIANRSQAKLLIKAKAYHMYRGPWHHLWLRFGYNPIVESGAAIYQCLDVRVRQIRRHGRSVSAGSEFSLEPDRLPRVGQLCLQLCHIHVPSIAERVAAAPIQPVCHDTFGWYSESNMAEFRQLTREHVRRLLPRAVLAASADSAASASSTGITAADSAAAATANETAIDDAELDEEGDDDDLDEEDDEDVDDEELASNLIPTQQQQQQPLLPPLPDDAEDLLVTLTSGQ</sequence>
<feature type="region of interest" description="Disordered" evidence="5">
    <location>
        <begin position="450"/>
        <end position="516"/>
    </location>
</feature>
<dbReference type="EMBL" id="NIVC01000657">
    <property type="protein sequence ID" value="PAA79001.1"/>
    <property type="molecule type" value="Genomic_DNA"/>
</dbReference>